<dbReference type="Pfam" id="PF02653">
    <property type="entry name" value="BPD_transp_2"/>
    <property type="match status" value="1"/>
</dbReference>
<dbReference type="GO" id="GO:0042941">
    <property type="term" value="P:D-alanine transmembrane transport"/>
    <property type="evidence" value="ECO:0007669"/>
    <property type="project" value="TreeGrafter"/>
</dbReference>
<dbReference type="GO" id="GO:0015192">
    <property type="term" value="F:L-phenylalanine transmembrane transporter activity"/>
    <property type="evidence" value="ECO:0007669"/>
    <property type="project" value="TreeGrafter"/>
</dbReference>
<dbReference type="InterPro" id="IPR052157">
    <property type="entry name" value="BCAA_transport_permease"/>
</dbReference>
<evidence type="ECO:0000313" key="12">
    <source>
        <dbReference type="EMBL" id="BAF88999.1"/>
    </source>
</evidence>
<reference evidence="12 13" key="4">
    <citation type="journal article" date="2009" name="Appl. Environ. Microbiol.">
        <title>Comparative genome-wide transcriptional profiling of Azorhizobium caulinodans ORS571 grown under free-living and symbiotic conditions.</title>
        <authorList>
            <person name="Tsukada S."/>
            <person name="Aono T."/>
            <person name="Akiba N."/>
            <person name="Lee KB."/>
            <person name="Liu CT."/>
            <person name="Toyazaki H."/>
            <person name="Oyaizu H."/>
        </authorList>
    </citation>
    <scope>NUCLEOTIDE SEQUENCE [LARGE SCALE GENOMIC DNA]</scope>
    <source>
        <strain evidence="13">ATCC 43989 / DSM 5975 / JCM 20966 / LMG 6465 / NBRC 14845 / NCIMB 13405 / ORS 571</strain>
    </source>
</reference>
<feature type="transmembrane region" description="Helical" evidence="11">
    <location>
        <begin position="162"/>
        <end position="182"/>
    </location>
</feature>
<dbReference type="GO" id="GO:0015808">
    <property type="term" value="P:L-alanine transport"/>
    <property type="evidence" value="ECO:0007669"/>
    <property type="project" value="TreeGrafter"/>
</dbReference>
<proteinExistence type="inferred from homology"/>
<evidence type="ECO:0000256" key="4">
    <source>
        <dbReference type="ARBA" id="ARBA00022519"/>
    </source>
</evidence>
<dbReference type="KEGG" id="azc:AZC_3001"/>
<feature type="compositionally biased region" description="Basic and acidic residues" evidence="10">
    <location>
        <begin position="22"/>
        <end position="33"/>
    </location>
</feature>
<reference evidence="12 13" key="5">
    <citation type="journal article" date="2010" name="Appl. Environ. Microbiol.">
        <title>phrR-like gene praR of Azorhizobium caulinodans ORS571 is essential for symbiosis with Sesbania rostrata and is involved in expression of reb genes.</title>
        <authorList>
            <person name="Akiba N."/>
            <person name="Aono T."/>
            <person name="Toyazaki H."/>
            <person name="Sato S."/>
            <person name="Oyaizu H."/>
        </authorList>
    </citation>
    <scope>NUCLEOTIDE SEQUENCE [LARGE SCALE GENOMIC DNA]</scope>
    <source>
        <strain evidence="13">ATCC 43989 / DSM 5975 / JCM 20966 / LMG 6465 / NBRC 14845 / NCIMB 13405 / ORS 571</strain>
    </source>
</reference>
<dbReference type="CDD" id="cd06582">
    <property type="entry name" value="TM_PBP1_LivH_like"/>
    <property type="match status" value="1"/>
</dbReference>
<dbReference type="AlphaFoldDB" id="A8IDV9"/>
<evidence type="ECO:0000256" key="1">
    <source>
        <dbReference type="ARBA" id="ARBA00004651"/>
    </source>
</evidence>
<comment type="similarity">
    <text evidence="9">Belongs to the binding-protein-dependent transport system permease family. LivHM subfamily.</text>
</comment>
<reference evidence="12 13" key="6">
    <citation type="journal article" date="2011" name="Appl. Environ. Microbiol.">
        <title>Involvement of the azorhizobial chromosome partition gene (parA) in the onset of bacteroid differentiation during Sesbania rostrata stem nodule development.</title>
        <authorList>
            <person name="Liu CT."/>
            <person name="Lee KB."/>
            <person name="Wang YS."/>
            <person name="Peng MH."/>
            <person name="Lee KT."/>
            <person name="Suzuki S."/>
            <person name="Suzuki T."/>
            <person name="Oyaizu H."/>
        </authorList>
    </citation>
    <scope>NUCLEOTIDE SEQUENCE [LARGE SCALE GENOMIC DNA]</scope>
    <source>
        <strain evidence="13">ATCC 43989 / DSM 5975 / JCM 20966 / LMG 6465 / NBRC 14845 / NCIMB 13405 / ORS 571</strain>
    </source>
</reference>
<dbReference type="GO" id="GO:0015190">
    <property type="term" value="F:L-leucine transmembrane transporter activity"/>
    <property type="evidence" value="ECO:0007669"/>
    <property type="project" value="TreeGrafter"/>
</dbReference>
<evidence type="ECO:0000256" key="10">
    <source>
        <dbReference type="SAM" id="MobiDB-lite"/>
    </source>
</evidence>
<name>A8IDV9_AZOC5</name>
<dbReference type="GO" id="GO:0005304">
    <property type="term" value="F:L-valine transmembrane transporter activity"/>
    <property type="evidence" value="ECO:0007669"/>
    <property type="project" value="TreeGrafter"/>
</dbReference>
<dbReference type="GO" id="GO:0005886">
    <property type="term" value="C:plasma membrane"/>
    <property type="evidence" value="ECO:0007669"/>
    <property type="project" value="UniProtKB-SubCell"/>
</dbReference>
<sequence length="356" mass="37063">MTSRPVSPPGGTTHLRSTGPCREADHLRGEDRPSPPAFGDGRGPDKRDARAPTFPPYGAAARPLREVRMSAFLELAISGLMSGLVIGLAALALTLVFGVARFANAATGDFMTCGAYAALAGFAASGSIVVGGIAGLAAGAIAGVLSYLLVFRKLEGRPSVSALLASIGVGFFIRAVLGLFYGHGQQVFQLPLVRPWRYFDLRIQPNDLKIGITALAVLVAVFLILHATPIGRRMRAVADDPMLARVSGIAPRQVMLALWALGGAVAALAGVLLGIKTVVSPEMGWEMLIPVFAAAVLGGIGHPVGAVLAGVMLGVLQEIATPYVGFTYKLALAFVILLVVLLVRPKGLFGRVEGVR</sequence>
<feature type="transmembrane region" description="Helical" evidence="11">
    <location>
        <begin position="72"/>
        <end position="97"/>
    </location>
</feature>
<comment type="subcellular location">
    <subcellularLocation>
        <location evidence="1">Cell membrane</location>
        <topology evidence="1">Multi-pass membrane protein</topology>
    </subcellularLocation>
</comment>
<feature type="transmembrane region" description="Helical" evidence="11">
    <location>
        <begin position="287"/>
        <end position="316"/>
    </location>
</feature>
<evidence type="ECO:0000256" key="6">
    <source>
        <dbReference type="ARBA" id="ARBA00022970"/>
    </source>
</evidence>
<keyword evidence="13" id="KW-1185">Reference proteome</keyword>
<gene>
    <name evidence="12" type="ordered locus">AZC_3001</name>
</gene>
<reference evidence="12 13" key="1">
    <citation type="journal article" date="2007" name="Appl. Environ. Microbiol.">
        <title>Rhizobial factors required for stem nodule maturation and maintenance in Sesbania rostrata-Azorhizobium caulinodans ORS571 symbiosis.</title>
        <authorList>
            <person name="Suzuki S."/>
            <person name="Aono T."/>
            <person name="Lee KB."/>
            <person name="Suzuki T."/>
            <person name="Liu CT."/>
            <person name="Miwa H."/>
            <person name="Wakao S."/>
            <person name="Iki T."/>
            <person name="Oyaizu H."/>
        </authorList>
    </citation>
    <scope>NUCLEOTIDE SEQUENCE [LARGE SCALE GENOMIC DNA]</scope>
    <source>
        <strain evidence="13">ATCC 43989 / DSM 5975 / JCM 20966 / LMG 6465 / NBRC 14845 / NCIMB 13405 / ORS 571</strain>
    </source>
</reference>
<evidence type="ECO:0000256" key="5">
    <source>
        <dbReference type="ARBA" id="ARBA00022692"/>
    </source>
</evidence>
<keyword evidence="4" id="KW-0997">Cell inner membrane</keyword>
<reference evidence="12 13" key="3">
    <citation type="journal article" date="2008" name="BMC Genomics">
        <title>The genome of the versatile nitrogen fixer Azorhizobium caulinodans ORS571.</title>
        <authorList>
            <person name="Lee KB."/>
            <person name="Backer P.D."/>
            <person name="Aono T."/>
            <person name="Liu CT."/>
            <person name="Suzuki S."/>
            <person name="Suzuki T."/>
            <person name="Kaneko T."/>
            <person name="Yamada M."/>
            <person name="Tabata S."/>
            <person name="Kupfer D.M."/>
            <person name="Najar F.Z."/>
            <person name="Wiley G.B."/>
            <person name="Roe B."/>
            <person name="Binnewies T.T."/>
            <person name="Ussery D.W."/>
            <person name="D'Haeze W."/>
            <person name="Herder J.D."/>
            <person name="Gevers D."/>
            <person name="Vereecke D."/>
            <person name="Holsters M."/>
            <person name="Oyaizu H."/>
        </authorList>
    </citation>
    <scope>NUCLEOTIDE SEQUENCE [LARGE SCALE GENOMIC DNA]</scope>
    <source>
        <strain evidence="13">ATCC 43989 / DSM 5975 / JCM 20966 / LMG 6465 / NBRC 14845 / NCIMB 13405 / ORS 571</strain>
    </source>
</reference>
<protein>
    <submittedName>
        <fullName evidence="12">ABC transport permease protein</fullName>
    </submittedName>
</protein>
<dbReference type="Proteomes" id="UP000000270">
    <property type="component" value="Chromosome"/>
</dbReference>
<reference evidence="13" key="2">
    <citation type="submission" date="2007-04" db="EMBL/GenBank/DDBJ databases">
        <title>Complete genome sequence of the nitrogen-fixing bacterium Azorhizobium caulinodans ORS571.</title>
        <authorList>
            <person name="Lee K.B."/>
            <person name="Backer P.D."/>
            <person name="Aono T."/>
            <person name="Liu C.T."/>
            <person name="Suzuki S."/>
            <person name="Suzuki T."/>
            <person name="Kaneko T."/>
            <person name="Yamada M."/>
            <person name="Tabata S."/>
            <person name="Kupfer D.M."/>
            <person name="Najar F.Z."/>
            <person name="Wiley G.B."/>
            <person name="Roe B."/>
            <person name="Binnewies T."/>
            <person name="Ussery D."/>
            <person name="Vereecke D."/>
            <person name="Gevers D."/>
            <person name="Holsters M."/>
            <person name="Oyaizu H."/>
        </authorList>
    </citation>
    <scope>NUCLEOTIDE SEQUENCE [LARGE SCALE GENOMIC DNA]</scope>
    <source>
        <strain evidence="13">ATCC 43989 / DSM 5975 / JCM 20966 / LMG 6465 / NBRC 14845 / NCIMB 13405 / ORS 571</strain>
    </source>
</reference>
<keyword evidence="2" id="KW-0813">Transport</keyword>
<evidence type="ECO:0000313" key="13">
    <source>
        <dbReference type="Proteomes" id="UP000000270"/>
    </source>
</evidence>
<dbReference type="InterPro" id="IPR001851">
    <property type="entry name" value="ABC_transp_permease"/>
</dbReference>
<dbReference type="EMBL" id="AP009384">
    <property type="protein sequence ID" value="BAF88999.1"/>
    <property type="molecule type" value="Genomic_DNA"/>
</dbReference>
<evidence type="ECO:0000256" key="3">
    <source>
        <dbReference type="ARBA" id="ARBA00022475"/>
    </source>
</evidence>
<dbReference type="eggNOG" id="COG0559">
    <property type="taxonomic scope" value="Bacteria"/>
</dbReference>
<keyword evidence="7 11" id="KW-1133">Transmembrane helix</keyword>
<evidence type="ECO:0000256" key="7">
    <source>
        <dbReference type="ARBA" id="ARBA00022989"/>
    </source>
</evidence>
<dbReference type="GO" id="GO:1903806">
    <property type="term" value="P:L-isoleucine import across plasma membrane"/>
    <property type="evidence" value="ECO:0007669"/>
    <property type="project" value="TreeGrafter"/>
</dbReference>
<keyword evidence="6" id="KW-0029">Amino-acid transport</keyword>
<dbReference type="GO" id="GO:0015188">
    <property type="term" value="F:L-isoleucine transmembrane transporter activity"/>
    <property type="evidence" value="ECO:0007669"/>
    <property type="project" value="TreeGrafter"/>
</dbReference>
<evidence type="ECO:0000256" key="11">
    <source>
        <dbReference type="SAM" id="Phobius"/>
    </source>
</evidence>
<evidence type="ECO:0000256" key="8">
    <source>
        <dbReference type="ARBA" id="ARBA00023136"/>
    </source>
</evidence>
<dbReference type="PANTHER" id="PTHR11795">
    <property type="entry name" value="BRANCHED-CHAIN AMINO ACID TRANSPORT SYSTEM PERMEASE PROTEIN LIVH"/>
    <property type="match status" value="1"/>
</dbReference>
<organism evidence="12 13">
    <name type="scientific">Azorhizobium caulinodans (strain ATCC 43989 / DSM 5975 / JCM 20966 / LMG 6465 / NBRC 14845 / NCIMB 13405 / ORS 571)</name>
    <dbReference type="NCBI Taxonomy" id="438753"/>
    <lineage>
        <taxon>Bacteria</taxon>
        <taxon>Pseudomonadati</taxon>
        <taxon>Pseudomonadota</taxon>
        <taxon>Alphaproteobacteria</taxon>
        <taxon>Hyphomicrobiales</taxon>
        <taxon>Xanthobacteraceae</taxon>
        <taxon>Azorhizobium</taxon>
    </lineage>
</organism>
<accession>A8IDV9</accession>
<dbReference type="STRING" id="438753.AZC_3001"/>
<keyword evidence="3" id="KW-1003">Cell membrane</keyword>
<evidence type="ECO:0000256" key="2">
    <source>
        <dbReference type="ARBA" id="ARBA00022448"/>
    </source>
</evidence>
<dbReference type="PANTHER" id="PTHR11795:SF371">
    <property type="entry name" value="HIGH-AFFINITY BRANCHED-CHAIN AMINO ACID TRANSPORT SYSTEM PERMEASE PROTEIN LIVH"/>
    <property type="match status" value="1"/>
</dbReference>
<keyword evidence="8 11" id="KW-0472">Membrane</keyword>
<feature type="transmembrane region" description="Helical" evidence="11">
    <location>
        <begin position="254"/>
        <end position="275"/>
    </location>
</feature>
<evidence type="ECO:0000256" key="9">
    <source>
        <dbReference type="ARBA" id="ARBA00037998"/>
    </source>
</evidence>
<keyword evidence="5 11" id="KW-0812">Transmembrane</keyword>
<feature type="transmembrane region" description="Helical" evidence="11">
    <location>
        <begin position="117"/>
        <end position="150"/>
    </location>
</feature>
<feature type="region of interest" description="Disordered" evidence="10">
    <location>
        <begin position="1"/>
        <end position="57"/>
    </location>
</feature>
<feature type="transmembrane region" description="Helical" evidence="11">
    <location>
        <begin position="208"/>
        <end position="225"/>
    </location>
</feature>
<feature type="transmembrane region" description="Helical" evidence="11">
    <location>
        <begin position="323"/>
        <end position="343"/>
    </location>
</feature>
<dbReference type="HOGENOM" id="CLU_039929_1_0_5"/>